<dbReference type="InterPro" id="IPR011256">
    <property type="entry name" value="Reg_factor_effector_dom_sf"/>
</dbReference>
<dbReference type="Gene3D" id="3.20.80.10">
    <property type="entry name" value="Regulatory factor, effector binding domain"/>
    <property type="match status" value="1"/>
</dbReference>
<name>A0ABS2Y970_POLSP</name>
<dbReference type="PANTHER" id="PTHR11220:SF69">
    <property type="entry name" value="HEME-BINDING PROTEIN 2"/>
    <property type="match status" value="1"/>
</dbReference>
<sequence length="236" mass="27140">MLKTVQQALFSTGLQLPKWEPVENKATDYEVRKYEATKWASTKVVGMELDPAISKGFTRLFNYIQGNNEKKVKIEMTVPVTCLVDPGAGPFCETTFTTSFYIPEEHQADPVKPSDPDVFIEQRPELTVFVRRKLRSNWLTEAQQSIRVTEYYIVICCFCCCILTQVLHFRVFGGFTNAQKAQGELIKLSQSLQRDGQQFEENVYYTAGYDSPFKLFNRKNEVWLIKKTGEDVKTEA</sequence>
<dbReference type="Proteomes" id="UP001166093">
    <property type="component" value="Unassembled WGS sequence"/>
</dbReference>
<keyword evidence="3" id="KW-1185">Reference proteome</keyword>
<evidence type="ECO:0000256" key="1">
    <source>
        <dbReference type="ARBA" id="ARBA00009817"/>
    </source>
</evidence>
<evidence type="ECO:0000313" key="2">
    <source>
        <dbReference type="EMBL" id="MBN3283261.1"/>
    </source>
</evidence>
<gene>
    <name evidence="2" type="primary">Hebp2</name>
    <name evidence="2" type="ORF">GTO93_0007502</name>
</gene>
<proteinExistence type="inferred from homology"/>
<dbReference type="PANTHER" id="PTHR11220">
    <property type="entry name" value="HEME-BINDING PROTEIN-RELATED"/>
    <property type="match status" value="1"/>
</dbReference>
<protein>
    <submittedName>
        <fullName evidence="2">HEBP2 protein</fullName>
    </submittedName>
</protein>
<accession>A0ABS2Y970</accession>
<dbReference type="SUPFAM" id="SSF55136">
    <property type="entry name" value="Probable bacterial effector-binding domain"/>
    <property type="match status" value="2"/>
</dbReference>
<feature type="non-terminal residue" evidence="2">
    <location>
        <position position="236"/>
    </location>
</feature>
<comment type="caution">
    <text evidence="2">The sequence shown here is derived from an EMBL/GenBank/DDBJ whole genome shotgun (WGS) entry which is preliminary data.</text>
</comment>
<reference evidence="2" key="1">
    <citation type="journal article" date="2021" name="Cell">
        <title>Tracing the genetic footprints of vertebrate landing in non-teleost ray-finned fishes.</title>
        <authorList>
            <person name="Bi X."/>
            <person name="Wang K."/>
            <person name="Yang L."/>
            <person name="Pan H."/>
            <person name="Jiang H."/>
            <person name="Wei Q."/>
            <person name="Fang M."/>
            <person name="Yu H."/>
            <person name="Zhu C."/>
            <person name="Cai Y."/>
            <person name="He Y."/>
            <person name="Gan X."/>
            <person name="Zeng H."/>
            <person name="Yu D."/>
            <person name="Zhu Y."/>
            <person name="Jiang H."/>
            <person name="Qiu Q."/>
            <person name="Yang H."/>
            <person name="Zhang Y.E."/>
            <person name="Wang W."/>
            <person name="Zhu M."/>
            <person name="He S."/>
            <person name="Zhang G."/>
        </authorList>
    </citation>
    <scope>NUCLEOTIDE SEQUENCE</scope>
    <source>
        <strain evidence="2">Pddl_001</strain>
    </source>
</reference>
<dbReference type="EMBL" id="JAAWVQ010125396">
    <property type="protein sequence ID" value="MBN3283261.1"/>
    <property type="molecule type" value="Genomic_DNA"/>
</dbReference>
<feature type="non-terminal residue" evidence="2">
    <location>
        <position position="1"/>
    </location>
</feature>
<dbReference type="Pfam" id="PF04832">
    <property type="entry name" value="SOUL"/>
    <property type="match status" value="2"/>
</dbReference>
<comment type="similarity">
    <text evidence="1">Belongs to the HEBP family.</text>
</comment>
<dbReference type="InterPro" id="IPR006917">
    <property type="entry name" value="SOUL_heme-bd"/>
</dbReference>
<evidence type="ECO:0000313" key="3">
    <source>
        <dbReference type="Proteomes" id="UP001166093"/>
    </source>
</evidence>
<organism evidence="2 3">
    <name type="scientific">Polyodon spathula</name>
    <name type="common">North American paddlefish</name>
    <name type="synonym">Squalus spathula</name>
    <dbReference type="NCBI Taxonomy" id="7913"/>
    <lineage>
        <taxon>Eukaryota</taxon>
        <taxon>Metazoa</taxon>
        <taxon>Chordata</taxon>
        <taxon>Craniata</taxon>
        <taxon>Vertebrata</taxon>
        <taxon>Euteleostomi</taxon>
        <taxon>Actinopterygii</taxon>
        <taxon>Chondrostei</taxon>
        <taxon>Acipenseriformes</taxon>
        <taxon>Polyodontidae</taxon>
        <taxon>Polyodon</taxon>
    </lineage>
</organism>